<keyword evidence="5" id="KW-0548">Nucleotidyltransferase</keyword>
<dbReference type="InterPro" id="IPR006134">
    <property type="entry name" value="DNA-dir_DNA_pol_B_multi_dom"/>
</dbReference>
<feature type="compositionally biased region" description="Basic and acidic residues" evidence="7">
    <location>
        <begin position="1468"/>
        <end position="1477"/>
    </location>
</feature>
<gene>
    <name evidence="11" type="ORF">FGIG_07715</name>
</gene>
<dbReference type="GO" id="GO:1902975">
    <property type="term" value="P:mitotic DNA replication initiation"/>
    <property type="evidence" value="ECO:0007669"/>
    <property type="project" value="TreeGrafter"/>
</dbReference>
<dbReference type="PANTHER" id="PTHR45861:SF1">
    <property type="entry name" value="DNA POLYMERASE ALPHA CATALYTIC SUBUNIT"/>
    <property type="match status" value="1"/>
</dbReference>
<dbReference type="InterPro" id="IPR006133">
    <property type="entry name" value="DNA-dir_DNA_pol_B_exonuc"/>
</dbReference>
<dbReference type="OrthoDB" id="6755010at2759"/>
<feature type="region of interest" description="Disordered" evidence="7">
    <location>
        <begin position="1911"/>
        <end position="1948"/>
    </location>
</feature>
<accession>A0A504YW55</accession>
<name>A0A504YW55_FASGI</name>
<evidence type="ECO:0000256" key="5">
    <source>
        <dbReference type="ARBA" id="ARBA00022695"/>
    </source>
</evidence>
<dbReference type="GO" id="GO:0003688">
    <property type="term" value="F:DNA replication origin binding"/>
    <property type="evidence" value="ECO:0007669"/>
    <property type="project" value="TreeGrafter"/>
</dbReference>
<feature type="region of interest" description="Disordered" evidence="7">
    <location>
        <begin position="2498"/>
        <end position="2611"/>
    </location>
</feature>
<dbReference type="SUPFAM" id="SSF53098">
    <property type="entry name" value="Ribonuclease H-like"/>
    <property type="match status" value="1"/>
</dbReference>
<dbReference type="SUPFAM" id="SSF56672">
    <property type="entry name" value="DNA/RNA polymerases"/>
    <property type="match status" value="1"/>
</dbReference>
<feature type="compositionally biased region" description="Low complexity" evidence="7">
    <location>
        <begin position="1638"/>
        <end position="1652"/>
    </location>
</feature>
<dbReference type="Pfam" id="PF03104">
    <property type="entry name" value="DNA_pol_B_exo1"/>
    <property type="match status" value="1"/>
</dbReference>
<evidence type="ECO:0000256" key="3">
    <source>
        <dbReference type="ARBA" id="ARBA00017212"/>
    </source>
</evidence>
<dbReference type="SMART" id="SM00486">
    <property type="entry name" value="POLBc"/>
    <property type="match status" value="1"/>
</dbReference>
<dbReference type="PRINTS" id="PR00106">
    <property type="entry name" value="DNAPOLB"/>
</dbReference>
<feature type="domain" description="DNA-directed DNA polymerase family B exonuclease" evidence="9">
    <location>
        <begin position="393"/>
        <end position="495"/>
    </location>
</feature>
<evidence type="ECO:0000256" key="4">
    <source>
        <dbReference type="ARBA" id="ARBA00022679"/>
    </source>
</evidence>
<dbReference type="InterPro" id="IPR015088">
    <property type="entry name" value="Znf_DNA-dir_DNA_pol_B_alpha"/>
</dbReference>
<dbReference type="PANTHER" id="PTHR45861">
    <property type="entry name" value="DNA POLYMERASE ALPHA CATALYTIC SUBUNIT"/>
    <property type="match status" value="1"/>
</dbReference>
<feature type="region of interest" description="Disordered" evidence="7">
    <location>
        <begin position="360"/>
        <end position="393"/>
    </location>
</feature>
<dbReference type="GO" id="GO:0006273">
    <property type="term" value="P:lagging strand elongation"/>
    <property type="evidence" value="ECO:0007669"/>
    <property type="project" value="TreeGrafter"/>
</dbReference>
<feature type="non-terminal residue" evidence="11">
    <location>
        <position position="1"/>
    </location>
</feature>
<dbReference type="InterPro" id="IPR023211">
    <property type="entry name" value="DNA_pol_palm_dom_sf"/>
</dbReference>
<feature type="compositionally biased region" description="Polar residues" evidence="7">
    <location>
        <begin position="1397"/>
        <end position="1411"/>
    </location>
</feature>
<dbReference type="EC" id="2.7.7.7" evidence="2"/>
<protein>
    <recommendedName>
        <fullName evidence="3">DNA polymerase alpha catalytic subunit</fullName>
        <ecNumber evidence="2">2.7.7.7</ecNumber>
    </recommendedName>
</protein>
<dbReference type="GO" id="GO:0003682">
    <property type="term" value="F:chromatin binding"/>
    <property type="evidence" value="ECO:0007669"/>
    <property type="project" value="TreeGrafter"/>
</dbReference>
<feature type="compositionally biased region" description="Polar residues" evidence="7">
    <location>
        <begin position="1616"/>
        <end position="1637"/>
    </location>
</feature>
<dbReference type="InterPro" id="IPR036397">
    <property type="entry name" value="RNaseH_sf"/>
</dbReference>
<evidence type="ECO:0000313" key="12">
    <source>
        <dbReference type="Proteomes" id="UP000316759"/>
    </source>
</evidence>
<dbReference type="InterPro" id="IPR017964">
    <property type="entry name" value="DNA-dir_DNA_pol_B_CS"/>
</dbReference>
<feature type="region of interest" description="Disordered" evidence="7">
    <location>
        <begin position="1"/>
        <end position="34"/>
    </location>
</feature>
<feature type="region of interest" description="Disordered" evidence="7">
    <location>
        <begin position="1349"/>
        <end position="1375"/>
    </location>
</feature>
<dbReference type="Gene3D" id="1.10.287.690">
    <property type="entry name" value="Helix hairpin bin"/>
    <property type="match status" value="1"/>
</dbReference>
<evidence type="ECO:0000259" key="8">
    <source>
        <dbReference type="Pfam" id="PF00136"/>
    </source>
</evidence>
<dbReference type="InterPro" id="IPR043502">
    <property type="entry name" value="DNA/RNA_pol_sf"/>
</dbReference>
<evidence type="ECO:0000256" key="7">
    <source>
        <dbReference type="SAM" id="MobiDB-lite"/>
    </source>
</evidence>
<feature type="compositionally biased region" description="Polar residues" evidence="7">
    <location>
        <begin position="2518"/>
        <end position="2544"/>
    </location>
</feature>
<dbReference type="EMBL" id="SUNJ01007016">
    <property type="protein sequence ID" value="TPP62307.1"/>
    <property type="molecule type" value="Genomic_DNA"/>
</dbReference>
<comment type="similarity">
    <text evidence="1">Belongs to the DNA polymerase type-B family.</text>
</comment>
<dbReference type="Gene3D" id="3.30.420.10">
    <property type="entry name" value="Ribonuclease H-like superfamily/Ribonuclease H"/>
    <property type="match status" value="1"/>
</dbReference>
<feature type="region of interest" description="Disordered" evidence="7">
    <location>
        <begin position="90"/>
        <end position="113"/>
    </location>
</feature>
<feature type="region of interest" description="Disordered" evidence="7">
    <location>
        <begin position="1609"/>
        <end position="1732"/>
    </location>
</feature>
<dbReference type="STRING" id="46835.A0A504YW55"/>
<reference evidence="11 12" key="1">
    <citation type="submission" date="2019-04" db="EMBL/GenBank/DDBJ databases">
        <title>Annotation for the trematode Fasciola gigantica.</title>
        <authorList>
            <person name="Choi Y.-J."/>
        </authorList>
    </citation>
    <scope>NUCLEOTIDE SEQUENCE [LARGE SCALE GENOMIC DNA]</scope>
    <source>
        <strain evidence="11">Uganda_cow_1</strain>
    </source>
</reference>
<feature type="region of interest" description="Disordered" evidence="7">
    <location>
        <begin position="2332"/>
        <end position="2351"/>
    </location>
</feature>
<comment type="caution">
    <text evidence="11">The sequence shown here is derived from an EMBL/GenBank/DDBJ whole genome shotgun (WGS) entry which is preliminary data.</text>
</comment>
<dbReference type="InterPro" id="IPR006172">
    <property type="entry name" value="DNA-dir_DNA_pol_B"/>
</dbReference>
<proteinExistence type="inferred from homology"/>
<feature type="domain" description="Zinc finger DNA-directed DNA polymerase family B alpha" evidence="10">
    <location>
        <begin position="1085"/>
        <end position="1236"/>
    </location>
</feature>
<feature type="compositionally biased region" description="Polar residues" evidence="7">
    <location>
        <begin position="1444"/>
        <end position="1455"/>
    </location>
</feature>
<dbReference type="PROSITE" id="PS00116">
    <property type="entry name" value="DNA_POLYMERASE_B"/>
    <property type="match status" value="1"/>
</dbReference>
<dbReference type="Gene3D" id="3.90.1600.10">
    <property type="entry name" value="Palm domain of DNA polymerase"/>
    <property type="match status" value="1"/>
</dbReference>
<evidence type="ECO:0000259" key="10">
    <source>
        <dbReference type="Pfam" id="PF08996"/>
    </source>
</evidence>
<dbReference type="Gene3D" id="1.10.132.60">
    <property type="entry name" value="DNA polymerase family B, C-terminal domain"/>
    <property type="match status" value="1"/>
</dbReference>
<feature type="region of interest" description="Disordered" evidence="7">
    <location>
        <begin position="1388"/>
        <end position="1529"/>
    </location>
</feature>
<dbReference type="GO" id="GO:0006272">
    <property type="term" value="P:leading strand elongation"/>
    <property type="evidence" value="ECO:0007669"/>
    <property type="project" value="TreeGrafter"/>
</dbReference>
<keyword evidence="12" id="KW-1185">Reference proteome</keyword>
<evidence type="ECO:0000259" key="9">
    <source>
        <dbReference type="Pfam" id="PF03104"/>
    </source>
</evidence>
<dbReference type="Pfam" id="PF00136">
    <property type="entry name" value="DNA_pol_B"/>
    <property type="match status" value="1"/>
</dbReference>
<dbReference type="NCBIfam" id="TIGR00592">
    <property type="entry name" value="pol2"/>
    <property type="match status" value="1"/>
</dbReference>
<feature type="compositionally biased region" description="Polar residues" evidence="7">
    <location>
        <begin position="1420"/>
        <end position="1431"/>
    </location>
</feature>
<evidence type="ECO:0000256" key="2">
    <source>
        <dbReference type="ARBA" id="ARBA00012417"/>
    </source>
</evidence>
<evidence type="ECO:0000256" key="1">
    <source>
        <dbReference type="ARBA" id="ARBA00005755"/>
    </source>
</evidence>
<feature type="compositionally biased region" description="Polar residues" evidence="7">
    <location>
        <begin position="2581"/>
        <end position="2590"/>
    </location>
</feature>
<feature type="domain" description="DNA-directed DNA polymerase family B multifunctional" evidence="8">
    <location>
        <begin position="609"/>
        <end position="1068"/>
    </location>
</feature>
<dbReference type="Gene3D" id="1.10.3200.20">
    <property type="entry name" value="DNA Polymerase alpha, zinc finger"/>
    <property type="match status" value="1"/>
</dbReference>
<evidence type="ECO:0000313" key="11">
    <source>
        <dbReference type="EMBL" id="TPP62307.1"/>
    </source>
</evidence>
<dbReference type="Gene3D" id="3.30.70.2820">
    <property type="match status" value="1"/>
</dbReference>
<dbReference type="GO" id="GO:0003697">
    <property type="term" value="F:single-stranded DNA binding"/>
    <property type="evidence" value="ECO:0007669"/>
    <property type="project" value="TreeGrafter"/>
</dbReference>
<dbReference type="Pfam" id="PF08996">
    <property type="entry name" value="zf-DNA_Pol"/>
    <property type="match status" value="1"/>
</dbReference>
<sequence length="2883" mass="318968">KERHSTKSQSVSKKARLNPDIRASETAPLRPAVGRDIRSLFAATAAQPTTKRPSSLYDVNNNEVEQNSVPAKLSSVVNEEACLMGMNFDEDFEQPEKPSSTSDHGTNKKFDKLSVPRIDSLNSTPLHAPIKSKCPASWLAAEEAPDDPTLDIKWSEDEENAPLFPTADGTSVHFYWFDAYEDMRLQPGVVYLFGKVKDSSRSDVFHSCCVRVKDLERRLFLLPRTDETDSGPTMKEVYTEFRALTAEHKIPKFRCKTSTKRYAFEFADVPVEADYLEVRYPANFPALPSDLQGKTFSHVFGTNTSFLENLILELQLRGPCWLILKNAVLAPPKDAALPYDLRTKLPSFGAQYSPPAATWLASSTNGDGDGGETVKPSPVRRSTLKPDLGRGGGVDVESNERALLGRFLTRLHKLDPDLIIGHDLWGHQIELLVQRLQANKVAHWHRIGRLRRSAQFAINANSRGWLIRNALPGRLVCDTRVSARELVRSRTYNLSDLAHQILADVRSDNLGSATAQRQIPVPITQRLCGGSADLKRPPLEGDAVQVVGVELADLEIDSFDLRCLFVTSDLVRQLIDFCLSDAHLVLRLAHQLQVLPLAMQITSICGNVLSRTLSGGRAERNEALLLHAFTQRGYIVPDPVGMTRRPGRLTAPAAADDWGDAVDHRDSADAEERRRRKPAYTGGLVLEPKKGFYDKYILLLDFNSLYPSIIQEFNICFTTVDRELVTGRKSIGDARENDSEHQTGESPDLDAMVAALLSTVQGSNTTSATGSPLESQLRLPTTQTPGLLPAEIRRLVESRREVKKLIASASAPGNAPCDPAQLAQWNTRQAALKLTANSVYGCLGYNASRFCARGLAALVTGLGRAVLMNTRDLVENMNLEVIYGDTDSIMVNTNTTDLLAALSIGEKVRQEVNKHYRLLELDTDGVYAAMLLLAKKKYAALAIVSPIQWAQGYRSAQAQSTKVPVALPPAPATKQEMKGLDIVRRDWSALAVTVGKRCVAALLSGESKDVILDRIHTDLTETAERVRSGQLPVSDFIITKASEYLFTYIIFSLCAHDVSRRVTQTENDNIGAGSESTGFAGVSAWADADPLIVDCPRKCGGPPITIRSSAFGSSAKSWACANCSFNLLQSAEAVCMIVNHLIMQARQLILRYELGWLVCEDPACGLITRSVPCPPGSTHTGADVDGLWARGGRPLCPACGGQALLKPKYSESRLYRQLCFFRHLVSPSTAASETEGLLSATYGQTPDLVQLCNTTPPRCLSGELQQLSHSNSYDFDALTTSPWVQQYRSMCAEFGRDVFSSEHDPTVCTYPLSDDVRSVSRKPVSGGTHSNSVGQKVVSFLRGAFRRTSDDTVQDLRSPHSEKHQASSKHNKKLECLVSHKGWRTSTTWIGRHKDSQTNSQASKTLNTNKQLFAVRHSGSRSAESFKNRISSPVYRSRDASSAPLDQSNSQNSTPTPRPSALITARSSSDKSREGAAKRTRFSLHPSTCNAPPDLIRRRRDGDDTGISLSVTVDNSTKPGRGNNGLGNTSECVAKRCDSDAPFTPKHVGDVSSYPLELESKSSKGKSEAIVRKSVVSNTKENGKLGAQLSHQKISGNAYCSHQERVNPVSPRTLVNGKTEQSAPQSRSTNSTSNQKRSSVSSQPVSTPVVTVAPMAKVLPRRANSSSATPERKRVTFETPTVHSVPSTPTSSLDLDSSRTNRKSSLGPAMRHLSEETNERIQGLPTAEDPTKKLPMSEEKVGKFPQLVPDRSSGTSITTRKLDSKLASATRHRACRFRRYRRLISDLNQIYRNYAAPYDLTRELTDEICQAEITHIVRSLLNEELKHEVPLSELNKSTVNKTPNAPKEETYKKLTETPNTEVSNLNKRDITMGITEHRKAMDLDEWFGLKPIFREDKETRLGVILSNAPSTARDRRSLLEPMDTLPTRDLNDSVPRSFHGPRDPDSLQSSVNTYVKKVRSTPSSILHRTNDFSQREQEQTEKPSELYSVHQITFESEEAPNLELRSQQLTETMEDHFSSEMEFSDECNITYPSLSSKEIRLSHLVHSPTIDFKSRSAKAEQPVTLICHSAQTRLPASLALNRSQSQVSEPRCMGLESVHSKPTSLETDKLTVDQNRNECANAVEHNLLVTPIHVEDSSEQKRTTESDELSTTHLWNQIHQSLVELTSLSDEGIRTTPERATATVRLERASSSVARSDTVDSLSPCLSRMGPPFNPDVTVLSEPSISTISIPDDNSSIPWTRARVVVLRDSVNQSVDATPTAILVRRQVSHASCQTEISSAMSEQELRNKSYTPMSNDTDRIMSSCSCHLIGPCSVCGAIDIAASRRSASVTSRGETWPEASRNPCPRCSGRNSLNTPNSPALFSHTEAAIQTDTDQTTMVLDAVPNVGSTTISGIPSHTDSRLQNKENRYPIYIPGNKEVLKSHALSDCIPQVRDVGDCVQRQSSIWDSTLQSRFKSKSSAVSGGSLDVNSRSYLDVHSRSGRHEAGAFSPSAYILKNNITPSRHTRVGHNQRPGGKTTRTWLRQPQVETDASSGDSRLISSMTPCHRSHTNYTCRHGRPNQNAYAKYRSRDPDSELSDAEGSSSVSSTRHGYPPRKHLGCRTRSNKSVSQPPTFEMVRLDERRSRMPFLPTRLSARHLSRNELKTRELKTPHELLLELREMKKQYSAPHLTRSLYTRHSSASSSSQHVSGKAVPFYTPPATTYSSKRRTFAAKLDADSSRTESESGGLRRTGLRRVNRYKTQSVRSYPSTSPHPVHRTRSTCIFTPQLESSANLTTRKRITRLSSAREDFSRSQPHVTGSPYSQTASKSLREPLIRRTHPSFNRPNRSWCKPEPFLCQFTEIRPVDDSLLRHTFASLQKVRNKARPVVSPTVSGRPPMIFKR</sequence>
<dbReference type="CDD" id="cd05776">
    <property type="entry name" value="DNA_polB_alpha_exo"/>
    <property type="match status" value="1"/>
</dbReference>
<dbReference type="InterPro" id="IPR042087">
    <property type="entry name" value="DNA_pol_B_thumb"/>
</dbReference>
<keyword evidence="4" id="KW-0808">Transferase</keyword>
<dbReference type="InterPro" id="IPR038256">
    <property type="entry name" value="Pol_alpha_znc_sf"/>
</dbReference>
<feature type="compositionally biased region" description="Low complexity" evidence="7">
    <location>
        <begin position="1679"/>
        <end position="1695"/>
    </location>
</feature>
<feature type="compositionally biased region" description="Basic residues" evidence="7">
    <location>
        <begin position="2593"/>
        <end position="2605"/>
    </location>
</feature>
<keyword evidence="6" id="KW-0239">DNA-directed DNA polymerase</keyword>
<feature type="compositionally biased region" description="Polar residues" evidence="7">
    <location>
        <begin position="1507"/>
        <end position="1518"/>
    </location>
</feature>
<dbReference type="InterPro" id="IPR012337">
    <property type="entry name" value="RNaseH-like_sf"/>
</dbReference>
<organism evidence="11 12">
    <name type="scientific">Fasciola gigantica</name>
    <name type="common">Giant liver fluke</name>
    <dbReference type="NCBI Taxonomy" id="46835"/>
    <lineage>
        <taxon>Eukaryota</taxon>
        <taxon>Metazoa</taxon>
        <taxon>Spiralia</taxon>
        <taxon>Lophotrochozoa</taxon>
        <taxon>Platyhelminthes</taxon>
        <taxon>Trematoda</taxon>
        <taxon>Digenea</taxon>
        <taxon>Plagiorchiida</taxon>
        <taxon>Echinostomata</taxon>
        <taxon>Echinostomatoidea</taxon>
        <taxon>Fasciolidae</taxon>
        <taxon>Fasciola</taxon>
    </lineage>
</organism>
<feature type="region of interest" description="Disordered" evidence="7">
    <location>
        <begin position="2786"/>
        <end position="2810"/>
    </location>
</feature>
<dbReference type="Proteomes" id="UP000316759">
    <property type="component" value="Unassembled WGS sequence"/>
</dbReference>
<dbReference type="GO" id="GO:0005658">
    <property type="term" value="C:alpha DNA polymerase:primase complex"/>
    <property type="evidence" value="ECO:0007669"/>
    <property type="project" value="TreeGrafter"/>
</dbReference>
<dbReference type="GO" id="GO:0003887">
    <property type="term" value="F:DNA-directed DNA polymerase activity"/>
    <property type="evidence" value="ECO:0007669"/>
    <property type="project" value="UniProtKB-KW"/>
</dbReference>
<dbReference type="FunFam" id="3.30.70.2820:FF:000001">
    <property type="entry name" value="DNA polymerase"/>
    <property type="match status" value="1"/>
</dbReference>
<evidence type="ECO:0000256" key="6">
    <source>
        <dbReference type="ARBA" id="ARBA00022932"/>
    </source>
</evidence>
<feature type="compositionally biased region" description="Polar residues" evidence="7">
    <location>
        <begin position="2793"/>
        <end position="2809"/>
    </location>
</feature>
<dbReference type="GO" id="GO:0000166">
    <property type="term" value="F:nucleotide binding"/>
    <property type="evidence" value="ECO:0007669"/>
    <property type="project" value="InterPro"/>
</dbReference>